<organism evidence="1 2">
    <name type="scientific">Halobacillus litoralis</name>
    <dbReference type="NCBI Taxonomy" id="45668"/>
    <lineage>
        <taxon>Bacteria</taxon>
        <taxon>Bacillati</taxon>
        <taxon>Bacillota</taxon>
        <taxon>Bacilli</taxon>
        <taxon>Bacillales</taxon>
        <taxon>Bacillaceae</taxon>
        <taxon>Halobacillus</taxon>
    </lineage>
</organism>
<proteinExistence type="predicted"/>
<evidence type="ECO:0000313" key="1">
    <source>
        <dbReference type="EMBL" id="QAS51827.1"/>
    </source>
</evidence>
<gene>
    <name evidence="1" type="ORF">HLI_06050</name>
</gene>
<dbReference type="Pfam" id="PF05119">
    <property type="entry name" value="Terminase_4"/>
    <property type="match status" value="1"/>
</dbReference>
<reference evidence="1 2" key="1">
    <citation type="submission" date="2018-01" db="EMBL/GenBank/DDBJ databases">
        <title>The whole genome sequencing and assembly of Halobacillus litoralis ERB031 strain.</title>
        <authorList>
            <person name="Lee S.-J."/>
            <person name="Park M.-K."/>
            <person name="Kim J.-Y."/>
            <person name="Lee Y.-J."/>
            <person name="Yi H."/>
            <person name="Bahn Y.-S."/>
            <person name="Kim J.F."/>
            <person name="Lee D.-W."/>
        </authorList>
    </citation>
    <scope>NUCLEOTIDE SEQUENCE [LARGE SCALE GENOMIC DNA]</scope>
    <source>
        <strain evidence="1 2">ERB 031</strain>
    </source>
</reference>
<dbReference type="OrthoDB" id="2968779at2"/>
<dbReference type="RefSeq" id="WP_128523897.1">
    <property type="nucleotide sequence ID" value="NZ_CP026118.1"/>
</dbReference>
<dbReference type="KEGG" id="hli:HLI_06050"/>
<evidence type="ECO:0000313" key="2">
    <source>
        <dbReference type="Proteomes" id="UP000287756"/>
    </source>
</evidence>
<dbReference type="InterPro" id="IPR006448">
    <property type="entry name" value="Phage_term_ssu_P27"/>
</dbReference>
<dbReference type="Proteomes" id="UP000287756">
    <property type="component" value="Chromosome"/>
</dbReference>
<accession>A0A410MAU1</accession>
<dbReference type="AlphaFoldDB" id="A0A410MAU1"/>
<protein>
    <submittedName>
        <fullName evidence="1">Phage terminase small subunit P27 family</fullName>
    </submittedName>
</protein>
<sequence length="121" mass="13599">MKAPEYFNETATEYFHFVVEELKNIDKLNPTDKPIIEALSFNLATLEDCQKRLFQEGFVVGALHGMKEHPAVSISMKAQAKVLESFKLLGLDASSRFKEEQVKTEDLSNDPLLNVLAGRAI</sequence>
<dbReference type="NCBIfam" id="TIGR01558">
    <property type="entry name" value="sm_term_P27"/>
    <property type="match status" value="1"/>
</dbReference>
<name>A0A410MAU1_9BACI</name>
<dbReference type="EMBL" id="CP026118">
    <property type="protein sequence ID" value="QAS51827.1"/>
    <property type="molecule type" value="Genomic_DNA"/>
</dbReference>